<accession>A0A7J8D6S7</accession>
<dbReference type="AlphaFoldDB" id="A0A7J8D6S7"/>
<evidence type="ECO:0000313" key="1">
    <source>
        <dbReference type="EMBL" id="KAF6418871.1"/>
    </source>
</evidence>
<proteinExistence type="predicted"/>
<protein>
    <submittedName>
        <fullName evidence="1">Uncharacterized protein</fullName>
    </submittedName>
</protein>
<gene>
    <name evidence="1" type="ORF">HJG63_008871</name>
</gene>
<organism evidence="1 2">
    <name type="scientific">Rousettus aegyptiacus</name>
    <name type="common">Egyptian fruit bat</name>
    <name type="synonym">Pteropus aegyptiacus</name>
    <dbReference type="NCBI Taxonomy" id="9407"/>
    <lineage>
        <taxon>Eukaryota</taxon>
        <taxon>Metazoa</taxon>
        <taxon>Chordata</taxon>
        <taxon>Craniata</taxon>
        <taxon>Vertebrata</taxon>
        <taxon>Euteleostomi</taxon>
        <taxon>Mammalia</taxon>
        <taxon>Eutheria</taxon>
        <taxon>Laurasiatheria</taxon>
        <taxon>Chiroptera</taxon>
        <taxon>Yinpterochiroptera</taxon>
        <taxon>Pteropodoidea</taxon>
        <taxon>Pteropodidae</taxon>
        <taxon>Rousettinae</taxon>
        <taxon>Rousettus</taxon>
    </lineage>
</organism>
<reference evidence="1 2" key="1">
    <citation type="journal article" date="2020" name="Nature">
        <title>Six reference-quality genomes reveal evolution of bat adaptations.</title>
        <authorList>
            <person name="Jebb D."/>
            <person name="Huang Z."/>
            <person name="Pippel M."/>
            <person name="Hughes G.M."/>
            <person name="Lavrichenko K."/>
            <person name="Devanna P."/>
            <person name="Winkler S."/>
            <person name="Jermiin L.S."/>
            <person name="Skirmuntt E.C."/>
            <person name="Katzourakis A."/>
            <person name="Burkitt-Gray L."/>
            <person name="Ray D.A."/>
            <person name="Sullivan K.A.M."/>
            <person name="Roscito J.G."/>
            <person name="Kirilenko B.M."/>
            <person name="Davalos L.M."/>
            <person name="Corthals A.P."/>
            <person name="Power M.L."/>
            <person name="Jones G."/>
            <person name="Ransome R.D."/>
            <person name="Dechmann D.K.N."/>
            <person name="Locatelli A.G."/>
            <person name="Puechmaille S.J."/>
            <person name="Fedrigo O."/>
            <person name="Jarvis E.D."/>
            <person name="Hiller M."/>
            <person name="Vernes S.C."/>
            <person name="Myers E.W."/>
            <person name="Teeling E.C."/>
        </authorList>
    </citation>
    <scope>NUCLEOTIDE SEQUENCE [LARGE SCALE GENOMIC DNA]</scope>
    <source>
        <strain evidence="1">MRouAeg1</strain>
        <tissue evidence="1">Muscle</tissue>
    </source>
</reference>
<name>A0A7J8D6S7_ROUAE</name>
<dbReference type="Proteomes" id="UP000593571">
    <property type="component" value="Unassembled WGS sequence"/>
</dbReference>
<evidence type="ECO:0000313" key="2">
    <source>
        <dbReference type="Proteomes" id="UP000593571"/>
    </source>
</evidence>
<keyword evidence="2" id="KW-1185">Reference proteome</keyword>
<dbReference type="EMBL" id="JACASE010000013">
    <property type="protein sequence ID" value="KAF6418871.1"/>
    <property type="molecule type" value="Genomic_DNA"/>
</dbReference>
<sequence>MTRVWEPPGGALSAPLPSRERAHLESERLLRAGRPASAISQSNQKLLGLGIINLALCLRKSIHAQLPSWSPSVTRGPPNLAPTPQIVDRLARADVNFLPHHHALLKKSNYTSPSLLPSLELFEEPFLDLSCLPVIANRGASGIACLSTASSLRPAGLDVTQDCRSVSFFRYLDKTFYPPGLGPPDLV</sequence>
<comment type="caution">
    <text evidence="1">The sequence shown here is derived from an EMBL/GenBank/DDBJ whole genome shotgun (WGS) entry which is preliminary data.</text>
</comment>